<dbReference type="EC" id="2.7.13.3" evidence="2"/>
<feature type="domain" description="Histidine kinase" evidence="5">
    <location>
        <begin position="166"/>
        <end position="373"/>
    </location>
</feature>
<dbReference type="Gene3D" id="3.30.565.10">
    <property type="entry name" value="Histidine kinase-like ATPase, C-terminal domain"/>
    <property type="match status" value="1"/>
</dbReference>
<evidence type="ECO:0000256" key="3">
    <source>
        <dbReference type="ARBA" id="ARBA00022553"/>
    </source>
</evidence>
<dbReference type="InterPro" id="IPR005467">
    <property type="entry name" value="His_kinase_dom"/>
</dbReference>
<dbReference type="Proteomes" id="UP000267535">
    <property type="component" value="Unassembled WGS sequence"/>
</dbReference>
<dbReference type="PROSITE" id="PS50109">
    <property type="entry name" value="HIS_KIN"/>
    <property type="match status" value="1"/>
</dbReference>
<dbReference type="PANTHER" id="PTHR43065">
    <property type="entry name" value="SENSOR HISTIDINE KINASE"/>
    <property type="match status" value="1"/>
</dbReference>
<dbReference type="GO" id="GO:0000155">
    <property type="term" value="F:phosphorelay sensor kinase activity"/>
    <property type="evidence" value="ECO:0007669"/>
    <property type="project" value="InterPro"/>
</dbReference>
<dbReference type="InterPro" id="IPR036890">
    <property type="entry name" value="HATPase_C_sf"/>
</dbReference>
<organism evidence="6 7">
    <name type="scientific">Amphritea balenae</name>
    <dbReference type="NCBI Taxonomy" id="452629"/>
    <lineage>
        <taxon>Bacteria</taxon>
        <taxon>Pseudomonadati</taxon>
        <taxon>Pseudomonadota</taxon>
        <taxon>Gammaproteobacteria</taxon>
        <taxon>Oceanospirillales</taxon>
        <taxon>Oceanospirillaceae</taxon>
        <taxon>Amphritea</taxon>
    </lineage>
</organism>
<sequence>MEFSGSNMTDQKQQDSAEKIASLEAQVEALQQRLKLAIDEKQAAEQAHLQTTGRLDDLLNLLPAGILVIDSCGEVSLCNSASQGLLGEPLQNEKWVGIINRSFAPRSDDGHEVSLKSGRRVSLQTRSLENEAGQLVMITDQTETRLLQGRLAHFQRLSEMGRMMASLAHQVRTPLSAALLYASHLMKPELRPDQRIKFAGKVKARLENLELQVRDMLIFARGETRLEDKLTVAELFRELEDALDMPLVSWDADCECINHVPNQQLQCNKEALLGAIMNLVNNGLQAAGKGAELIIEARQIGDKLGIEVRDSGPGMDAELCVKVMEPFFSTKSHGTGLGLAVAQVVAKAHHGEFLLHSEPGAGTQAGFLIPFHNPDLSPNLTEPESL</sequence>
<dbReference type="InterPro" id="IPR036097">
    <property type="entry name" value="HisK_dim/P_sf"/>
</dbReference>
<keyword evidence="6" id="KW-0418">Kinase</keyword>
<evidence type="ECO:0000256" key="4">
    <source>
        <dbReference type="SAM" id="Coils"/>
    </source>
</evidence>
<reference evidence="6 7" key="1">
    <citation type="submission" date="2018-11" db="EMBL/GenBank/DDBJ databases">
        <title>The draft genome sequence of Amphritea balenae JAMM 1525T.</title>
        <authorList>
            <person name="Fang Z."/>
            <person name="Zhang Y."/>
            <person name="Han X."/>
        </authorList>
    </citation>
    <scope>NUCLEOTIDE SEQUENCE [LARGE SCALE GENOMIC DNA]</scope>
    <source>
        <strain evidence="6 7">JAMM 1525</strain>
    </source>
</reference>
<evidence type="ECO:0000256" key="1">
    <source>
        <dbReference type="ARBA" id="ARBA00000085"/>
    </source>
</evidence>
<dbReference type="EMBL" id="RQXV01000005">
    <property type="protein sequence ID" value="RRC99247.1"/>
    <property type="molecule type" value="Genomic_DNA"/>
</dbReference>
<dbReference type="InterPro" id="IPR003594">
    <property type="entry name" value="HATPase_dom"/>
</dbReference>
<keyword evidence="3" id="KW-0597">Phosphoprotein</keyword>
<dbReference type="PANTHER" id="PTHR43065:SF29">
    <property type="entry name" value="SENSOR PROTEIN KINASE FLES"/>
    <property type="match status" value="1"/>
</dbReference>
<keyword evidence="6" id="KW-0808">Transferase</keyword>
<dbReference type="Pfam" id="PF02518">
    <property type="entry name" value="HATPase_c"/>
    <property type="match status" value="1"/>
</dbReference>
<name>A0A3P1SQ34_9GAMM</name>
<evidence type="ECO:0000256" key="2">
    <source>
        <dbReference type="ARBA" id="ARBA00012438"/>
    </source>
</evidence>
<evidence type="ECO:0000313" key="7">
    <source>
        <dbReference type="Proteomes" id="UP000267535"/>
    </source>
</evidence>
<comment type="catalytic activity">
    <reaction evidence="1">
        <text>ATP + protein L-histidine = ADP + protein N-phospho-L-histidine.</text>
        <dbReference type="EC" id="2.7.13.3"/>
    </reaction>
</comment>
<dbReference type="SUPFAM" id="SSF55874">
    <property type="entry name" value="ATPase domain of HSP90 chaperone/DNA topoisomerase II/histidine kinase"/>
    <property type="match status" value="1"/>
</dbReference>
<dbReference type="SUPFAM" id="SSF55785">
    <property type="entry name" value="PYP-like sensor domain (PAS domain)"/>
    <property type="match status" value="1"/>
</dbReference>
<dbReference type="InterPro" id="IPR035965">
    <property type="entry name" value="PAS-like_dom_sf"/>
</dbReference>
<dbReference type="SMART" id="SM00387">
    <property type="entry name" value="HATPase_c"/>
    <property type="match status" value="1"/>
</dbReference>
<accession>A0A3P1SQ34</accession>
<evidence type="ECO:0000259" key="5">
    <source>
        <dbReference type="PROSITE" id="PS50109"/>
    </source>
</evidence>
<dbReference type="CDD" id="cd00082">
    <property type="entry name" value="HisKA"/>
    <property type="match status" value="1"/>
</dbReference>
<dbReference type="SUPFAM" id="SSF47384">
    <property type="entry name" value="Homodimeric domain of signal transducing histidine kinase"/>
    <property type="match status" value="1"/>
</dbReference>
<evidence type="ECO:0000313" key="6">
    <source>
        <dbReference type="EMBL" id="RRC99247.1"/>
    </source>
</evidence>
<dbReference type="Pfam" id="PF00512">
    <property type="entry name" value="HisKA"/>
    <property type="match status" value="1"/>
</dbReference>
<dbReference type="OrthoDB" id="9776727at2"/>
<dbReference type="InterPro" id="IPR003661">
    <property type="entry name" value="HisK_dim/P_dom"/>
</dbReference>
<dbReference type="Gene3D" id="1.10.287.130">
    <property type="match status" value="1"/>
</dbReference>
<dbReference type="PRINTS" id="PR00344">
    <property type="entry name" value="BCTRLSENSOR"/>
</dbReference>
<keyword evidence="4" id="KW-0175">Coiled coil</keyword>
<dbReference type="AlphaFoldDB" id="A0A3P1SQ34"/>
<keyword evidence="7" id="KW-1185">Reference proteome</keyword>
<feature type="coiled-coil region" evidence="4">
    <location>
        <begin position="13"/>
        <end position="47"/>
    </location>
</feature>
<comment type="caution">
    <text evidence="6">The sequence shown here is derived from an EMBL/GenBank/DDBJ whole genome shotgun (WGS) entry which is preliminary data.</text>
</comment>
<protein>
    <recommendedName>
        <fullName evidence="2">histidine kinase</fullName>
        <ecNumber evidence="2">2.7.13.3</ecNumber>
    </recommendedName>
</protein>
<gene>
    <name evidence="6" type="ORF">EHS89_10375</name>
</gene>
<dbReference type="SMART" id="SM00388">
    <property type="entry name" value="HisKA"/>
    <property type="match status" value="1"/>
</dbReference>
<proteinExistence type="predicted"/>
<dbReference type="InterPro" id="IPR004358">
    <property type="entry name" value="Sig_transdc_His_kin-like_C"/>
</dbReference>